<comment type="similarity">
    <text evidence="2 7 8">Belongs to the dihydrofolate reductase family.</text>
</comment>
<evidence type="ECO:0000256" key="8">
    <source>
        <dbReference type="RuleBase" id="RU004474"/>
    </source>
</evidence>
<organism evidence="10 11">
    <name type="scientific">Georgenia alba</name>
    <dbReference type="NCBI Taxonomy" id="2233858"/>
    <lineage>
        <taxon>Bacteria</taxon>
        <taxon>Bacillati</taxon>
        <taxon>Actinomycetota</taxon>
        <taxon>Actinomycetes</taxon>
        <taxon>Micrococcales</taxon>
        <taxon>Bogoriellaceae</taxon>
        <taxon>Georgenia</taxon>
    </lineage>
</organism>
<name>A0ABW2QAH4_9MICO</name>
<evidence type="ECO:0000256" key="3">
    <source>
        <dbReference type="ARBA" id="ARBA00012856"/>
    </source>
</evidence>
<dbReference type="InterPro" id="IPR001796">
    <property type="entry name" value="DHFR_dom"/>
</dbReference>
<dbReference type="PANTHER" id="PTHR48069:SF3">
    <property type="entry name" value="DIHYDROFOLATE REDUCTASE"/>
    <property type="match status" value="1"/>
</dbReference>
<dbReference type="PIRSF" id="PIRSF000194">
    <property type="entry name" value="DHFR"/>
    <property type="match status" value="1"/>
</dbReference>
<comment type="pathway">
    <text evidence="1 7">Cofactor biosynthesis; tetrahydrofolate biosynthesis; 5,6,7,8-tetrahydrofolate from 7,8-dihydrofolate: step 1/1.</text>
</comment>
<keyword evidence="4 7" id="KW-0554">One-carbon metabolism</keyword>
<evidence type="ECO:0000256" key="4">
    <source>
        <dbReference type="ARBA" id="ARBA00022563"/>
    </source>
</evidence>
<dbReference type="InterPro" id="IPR012259">
    <property type="entry name" value="DHFR"/>
</dbReference>
<dbReference type="GO" id="GO:0004146">
    <property type="term" value="F:dihydrofolate reductase activity"/>
    <property type="evidence" value="ECO:0007669"/>
    <property type="project" value="UniProtKB-EC"/>
</dbReference>
<dbReference type="EC" id="1.5.1.3" evidence="3 7"/>
<protein>
    <recommendedName>
        <fullName evidence="3 7">Dihydrofolate reductase</fullName>
        <ecNumber evidence="3 7">1.5.1.3</ecNumber>
    </recommendedName>
</protein>
<dbReference type="InterPro" id="IPR017925">
    <property type="entry name" value="DHFR_CS"/>
</dbReference>
<comment type="catalytic activity">
    <reaction evidence="7">
        <text>(6S)-5,6,7,8-tetrahydrofolate + NADP(+) = 7,8-dihydrofolate + NADPH + H(+)</text>
        <dbReference type="Rhea" id="RHEA:15009"/>
        <dbReference type="ChEBI" id="CHEBI:15378"/>
        <dbReference type="ChEBI" id="CHEBI:57451"/>
        <dbReference type="ChEBI" id="CHEBI:57453"/>
        <dbReference type="ChEBI" id="CHEBI:57783"/>
        <dbReference type="ChEBI" id="CHEBI:58349"/>
        <dbReference type="EC" id="1.5.1.3"/>
    </reaction>
</comment>
<dbReference type="RefSeq" id="WP_382395487.1">
    <property type="nucleotide sequence ID" value="NZ_JBHTCQ010000003.1"/>
</dbReference>
<dbReference type="PRINTS" id="PR00070">
    <property type="entry name" value="DHFR"/>
</dbReference>
<dbReference type="Proteomes" id="UP001596455">
    <property type="component" value="Unassembled WGS sequence"/>
</dbReference>
<dbReference type="SUPFAM" id="SSF53597">
    <property type="entry name" value="Dihydrofolate reductase-like"/>
    <property type="match status" value="1"/>
</dbReference>
<dbReference type="PROSITE" id="PS51330">
    <property type="entry name" value="DHFR_2"/>
    <property type="match status" value="1"/>
</dbReference>
<dbReference type="PANTHER" id="PTHR48069">
    <property type="entry name" value="DIHYDROFOLATE REDUCTASE"/>
    <property type="match status" value="1"/>
</dbReference>
<evidence type="ECO:0000256" key="2">
    <source>
        <dbReference type="ARBA" id="ARBA00009539"/>
    </source>
</evidence>
<accession>A0ABW2QAH4</accession>
<dbReference type="CDD" id="cd00209">
    <property type="entry name" value="DHFR"/>
    <property type="match status" value="1"/>
</dbReference>
<gene>
    <name evidence="10" type="ORF">ACFQQL_14120</name>
</gene>
<evidence type="ECO:0000313" key="10">
    <source>
        <dbReference type="EMBL" id="MFC7406251.1"/>
    </source>
</evidence>
<comment type="caution">
    <text evidence="10">The sequence shown here is derived from an EMBL/GenBank/DDBJ whole genome shotgun (WGS) entry which is preliminary data.</text>
</comment>
<evidence type="ECO:0000256" key="7">
    <source>
        <dbReference type="PIRNR" id="PIRNR000194"/>
    </source>
</evidence>
<dbReference type="InterPro" id="IPR024072">
    <property type="entry name" value="DHFR-like_dom_sf"/>
</dbReference>
<keyword evidence="11" id="KW-1185">Reference proteome</keyword>
<dbReference type="PROSITE" id="PS00075">
    <property type="entry name" value="DHFR_1"/>
    <property type="match status" value="1"/>
</dbReference>
<evidence type="ECO:0000256" key="5">
    <source>
        <dbReference type="ARBA" id="ARBA00022857"/>
    </source>
</evidence>
<proteinExistence type="inferred from homology"/>
<comment type="function">
    <text evidence="7">Key enzyme in folate metabolism. Catalyzes an essential reaction for de novo glycine and purine synthesis, and for DNA precursor synthesis.</text>
</comment>
<keyword evidence="5 7" id="KW-0521">NADP</keyword>
<reference evidence="11" key="1">
    <citation type="journal article" date="2019" name="Int. J. Syst. Evol. Microbiol.">
        <title>The Global Catalogue of Microorganisms (GCM) 10K type strain sequencing project: providing services to taxonomists for standard genome sequencing and annotation.</title>
        <authorList>
            <consortium name="The Broad Institute Genomics Platform"/>
            <consortium name="The Broad Institute Genome Sequencing Center for Infectious Disease"/>
            <person name="Wu L."/>
            <person name="Ma J."/>
        </authorList>
    </citation>
    <scope>NUCLEOTIDE SEQUENCE [LARGE SCALE GENOMIC DNA]</scope>
    <source>
        <strain evidence="11">JCM 1490</strain>
    </source>
</reference>
<dbReference type="Gene3D" id="3.40.430.10">
    <property type="entry name" value="Dihydrofolate Reductase, subunit A"/>
    <property type="match status" value="1"/>
</dbReference>
<evidence type="ECO:0000256" key="6">
    <source>
        <dbReference type="ARBA" id="ARBA00023002"/>
    </source>
</evidence>
<dbReference type="Pfam" id="PF00186">
    <property type="entry name" value="DHFR_1"/>
    <property type="match status" value="1"/>
</dbReference>
<evidence type="ECO:0000256" key="1">
    <source>
        <dbReference type="ARBA" id="ARBA00004903"/>
    </source>
</evidence>
<evidence type="ECO:0000259" key="9">
    <source>
        <dbReference type="PROSITE" id="PS51330"/>
    </source>
</evidence>
<evidence type="ECO:0000313" key="11">
    <source>
        <dbReference type="Proteomes" id="UP001596455"/>
    </source>
</evidence>
<dbReference type="EMBL" id="JBHTCQ010000003">
    <property type="protein sequence ID" value="MFC7406251.1"/>
    <property type="molecule type" value="Genomic_DNA"/>
</dbReference>
<feature type="domain" description="DHFR" evidence="9">
    <location>
        <begin position="2"/>
        <end position="164"/>
    </location>
</feature>
<sequence>MPLGLIWAQARDRVIGADGTMPWHVPEDMARFRRITAGTTVVMGRTTWESFPPGFRPLPDRRNIVLTRRTDYSAPGAETVADLETALTAAGSGTVWILGGGEIYAQTIDRADVLEVTEIDIEVDGDTRAPEIDPAVWRVTSVDPDDGWHVSSKGPRFRFLTYRRA</sequence>
<keyword evidence="6 7" id="KW-0560">Oxidoreductase</keyword>